<accession>A0A9P0L6G4</accession>
<protein>
    <submittedName>
        <fullName evidence="2">Uncharacterized protein</fullName>
    </submittedName>
</protein>
<evidence type="ECO:0000256" key="1">
    <source>
        <dbReference type="SAM" id="MobiDB-lite"/>
    </source>
</evidence>
<proteinExistence type="predicted"/>
<evidence type="ECO:0000313" key="3">
    <source>
        <dbReference type="Proteomes" id="UP001152888"/>
    </source>
</evidence>
<dbReference type="EMBL" id="CAKOFQ010007091">
    <property type="protein sequence ID" value="CAH1990550.1"/>
    <property type="molecule type" value="Genomic_DNA"/>
</dbReference>
<sequence length="266" mass="30837">MMLNRRQSRFMDTLRSDHKRGDNTPQCGHPLAALNLSVSPSKDIDMILHVNMLLIHHKSEDLHPWRRLIHRRILNSYRKMHSKIRFTQYHSGLHFSHSPKCTSALDTNNKSVYSVKTRLNCESCLQLYPKLLKDCEKTAYKVLQQNESLLASRVLTSRRIKAMTYYLEGVMALLIESESETCKYVVGPTVSSGPVKLAPMVAQLKYSKNVMSILELITFLQLHLIQQKLLPWFNSYRFNLFVVGARIKRKDQVMQTLNSADYLTQN</sequence>
<dbReference type="Proteomes" id="UP001152888">
    <property type="component" value="Unassembled WGS sequence"/>
</dbReference>
<dbReference type="AlphaFoldDB" id="A0A9P0L6G4"/>
<feature type="region of interest" description="Disordered" evidence="1">
    <location>
        <begin position="1"/>
        <end position="26"/>
    </location>
</feature>
<organism evidence="2 3">
    <name type="scientific">Acanthoscelides obtectus</name>
    <name type="common">Bean weevil</name>
    <name type="synonym">Bruchus obtectus</name>
    <dbReference type="NCBI Taxonomy" id="200917"/>
    <lineage>
        <taxon>Eukaryota</taxon>
        <taxon>Metazoa</taxon>
        <taxon>Ecdysozoa</taxon>
        <taxon>Arthropoda</taxon>
        <taxon>Hexapoda</taxon>
        <taxon>Insecta</taxon>
        <taxon>Pterygota</taxon>
        <taxon>Neoptera</taxon>
        <taxon>Endopterygota</taxon>
        <taxon>Coleoptera</taxon>
        <taxon>Polyphaga</taxon>
        <taxon>Cucujiformia</taxon>
        <taxon>Chrysomeloidea</taxon>
        <taxon>Chrysomelidae</taxon>
        <taxon>Bruchinae</taxon>
        <taxon>Bruchini</taxon>
        <taxon>Acanthoscelides</taxon>
    </lineage>
</organism>
<evidence type="ECO:0000313" key="2">
    <source>
        <dbReference type="EMBL" id="CAH1990550.1"/>
    </source>
</evidence>
<reference evidence="2" key="1">
    <citation type="submission" date="2022-03" db="EMBL/GenBank/DDBJ databases">
        <authorList>
            <person name="Sayadi A."/>
        </authorList>
    </citation>
    <scope>NUCLEOTIDE SEQUENCE</scope>
</reference>
<gene>
    <name evidence="2" type="ORF">ACAOBT_LOCUS19730</name>
</gene>
<feature type="compositionally biased region" description="Basic and acidic residues" evidence="1">
    <location>
        <begin position="12"/>
        <end position="22"/>
    </location>
</feature>
<keyword evidence="3" id="KW-1185">Reference proteome</keyword>
<comment type="caution">
    <text evidence="2">The sequence shown here is derived from an EMBL/GenBank/DDBJ whole genome shotgun (WGS) entry which is preliminary data.</text>
</comment>
<name>A0A9P0L6G4_ACAOB</name>